<gene>
    <name evidence="1" type="ORF">SDC9_159799</name>
</gene>
<reference evidence="1" key="1">
    <citation type="submission" date="2019-08" db="EMBL/GenBank/DDBJ databases">
        <authorList>
            <person name="Kucharzyk K."/>
            <person name="Murdoch R.W."/>
            <person name="Higgins S."/>
            <person name="Loffler F."/>
        </authorList>
    </citation>
    <scope>NUCLEOTIDE SEQUENCE</scope>
</reference>
<dbReference type="AlphaFoldDB" id="A0A645FDM5"/>
<name>A0A645FDM5_9ZZZZ</name>
<accession>A0A645FDM5</accession>
<proteinExistence type="predicted"/>
<organism evidence="1">
    <name type="scientific">bioreactor metagenome</name>
    <dbReference type="NCBI Taxonomy" id="1076179"/>
    <lineage>
        <taxon>unclassified sequences</taxon>
        <taxon>metagenomes</taxon>
        <taxon>ecological metagenomes</taxon>
    </lineage>
</organism>
<comment type="caution">
    <text evidence="1">The sequence shown here is derived from an EMBL/GenBank/DDBJ whole genome shotgun (WGS) entry which is preliminary data.</text>
</comment>
<dbReference type="EMBL" id="VSSQ01058832">
    <property type="protein sequence ID" value="MPN12481.1"/>
    <property type="molecule type" value="Genomic_DNA"/>
</dbReference>
<sequence>MNYRIKRFLIDNFDTIGFYTEIWRRTPEKGKKAIEKISDQTELADIVICGGKLGGNREIAEAALSKITDERQLGRIVEDNPFGFRAAAFQKIKDLEVLQRLLNNERIIGDVFDDITDKGMLAAIAQKCTVNSELRKNACVKSGGHYLNERCTCSLCGAVTHKWNKDKTCKRCGGVQFEGEDPCYNAESDRRTMDYQKGIRYPDGSVEILKSTSRFI</sequence>
<evidence type="ECO:0000313" key="1">
    <source>
        <dbReference type="EMBL" id="MPN12481.1"/>
    </source>
</evidence>
<protein>
    <submittedName>
        <fullName evidence="1">Uncharacterized protein</fullName>
    </submittedName>
</protein>